<dbReference type="PANTHER" id="PTHR47964:SF1">
    <property type="entry name" value="ATP-DEPENDENT DNA HELICASE HOMOLOG RECG, CHLOROPLASTIC"/>
    <property type="match status" value="1"/>
</dbReference>
<accession>A0ABP9IA73</accession>
<evidence type="ECO:0000256" key="8">
    <source>
        <dbReference type="ARBA" id="ARBA00049819"/>
    </source>
</evidence>
<dbReference type="Proteomes" id="UP001501195">
    <property type="component" value="Unassembled WGS sequence"/>
</dbReference>
<dbReference type="InterPro" id="IPR012340">
    <property type="entry name" value="NA-bd_OB-fold"/>
</dbReference>
<dbReference type="InterPro" id="IPR014001">
    <property type="entry name" value="Helicase_ATP-bd"/>
</dbReference>
<dbReference type="Pfam" id="PF17191">
    <property type="entry name" value="RecG_wedge"/>
    <property type="match status" value="1"/>
</dbReference>
<dbReference type="SMART" id="SM00487">
    <property type="entry name" value="DEXDc"/>
    <property type="match status" value="1"/>
</dbReference>
<evidence type="ECO:0000256" key="3">
    <source>
        <dbReference type="ARBA" id="ARBA00022801"/>
    </source>
</evidence>
<keyword evidence="4 11" id="KW-0347">Helicase</keyword>
<evidence type="ECO:0000313" key="12">
    <source>
        <dbReference type="Proteomes" id="UP001501195"/>
    </source>
</evidence>
<dbReference type="PROSITE" id="PS51194">
    <property type="entry name" value="HELICASE_CTER"/>
    <property type="match status" value="1"/>
</dbReference>
<dbReference type="Gene3D" id="3.40.50.300">
    <property type="entry name" value="P-loop containing nucleotide triphosphate hydrolases"/>
    <property type="match status" value="2"/>
</dbReference>
<evidence type="ECO:0000256" key="1">
    <source>
        <dbReference type="ARBA" id="ARBA00022741"/>
    </source>
</evidence>
<keyword evidence="1" id="KW-0547">Nucleotide-binding</keyword>
<name>A0ABP9IA73_9ACTN</name>
<dbReference type="Pfam" id="PF00270">
    <property type="entry name" value="DEAD"/>
    <property type="match status" value="1"/>
</dbReference>
<dbReference type="InterPro" id="IPR011545">
    <property type="entry name" value="DEAD/DEAH_box_helicase_dom"/>
</dbReference>
<keyword evidence="2" id="KW-0227">DNA damage</keyword>
<keyword evidence="3" id="KW-0378">Hydrolase</keyword>
<dbReference type="Gene3D" id="2.40.50.140">
    <property type="entry name" value="Nucleic acid-binding proteins"/>
    <property type="match status" value="1"/>
</dbReference>
<dbReference type="EMBL" id="BAABIL010000546">
    <property type="protein sequence ID" value="GAA4992185.1"/>
    <property type="molecule type" value="Genomic_DNA"/>
</dbReference>
<keyword evidence="7" id="KW-0234">DNA repair</keyword>
<dbReference type="InterPro" id="IPR027417">
    <property type="entry name" value="P-loop_NTPase"/>
</dbReference>
<evidence type="ECO:0000256" key="2">
    <source>
        <dbReference type="ARBA" id="ARBA00022763"/>
    </source>
</evidence>
<dbReference type="InterPro" id="IPR001650">
    <property type="entry name" value="Helicase_C-like"/>
</dbReference>
<organism evidence="11 12">
    <name type="scientific">Kineococcus glutinatus</name>
    <dbReference type="NCBI Taxonomy" id="1070872"/>
    <lineage>
        <taxon>Bacteria</taxon>
        <taxon>Bacillati</taxon>
        <taxon>Actinomycetota</taxon>
        <taxon>Actinomycetes</taxon>
        <taxon>Kineosporiales</taxon>
        <taxon>Kineosporiaceae</taxon>
        <taxon>Kineococcus</taxon>
    </lineage>
</organism>
<protein>
    <recommendedName>
        <fullName evidence="8">Probable DNA 3'-5' helicase RecG</fullName>
    </recommendedName>
</protein>
<proteinExistence type="predicted"/>
<evidence type="ECO:0000259" key="9">
    <source>
        <dbReference type="PROSITE" id="PS51192"/>
    </source>
</evidence>
<dbReference type="SUPFAM" id="SSF50249">
    <property type="entry name" value="Nucleic acid-binding proteins"/>
    <property type="match status" value="1"/>
</dbReference>
<dbReference type="InterPro" id="IPR033454">
    <property type="entry name" value="RecG_wedge"/>
</dbReference>
<dbReference type="PROSITE" id="PS51192">
    <property type="entry name" value="HELICASE_ATP_BIND_1"/>
    <property type="match status" value="1"/>
</dbReference>
<keyword evidence="12" id="KW-1185">Reference proteome</keyword>
<gene>
    <name evidence="11" type="primary">recG</name>
    <name evidence="11" type="ORF">GCM10023225_30600</name>
</gene>
<dbReference type="CDD" id="cd04488">
    <property type="entry name" value="RecG_wedge_OBF"/>
    <property type="match status" value="1"/>
</dbReference>
<keyword evidence="5" id="KW-0067">ATP-binding</keyword>
<dbReference type="InterPro" id="IPR047112">
    <property type="entry name" value="RecG/Mfd"/>
</dbReference>
<evidence type="ECO:0000256" key="6">
    <source>
        <dbReference type="ARBA" id="ARBA00023125"/>
    </source>
</evidence>
<dbReference type="SMART" id="SM00490">
    <property type="entry name" value="HELICc"/>
    <property type="match status" value="1"/>
</dbReference>
<dbReference type="InterPro" id="IPR045562">
    <property type="entry name" value="RecG_dom3_C"/>
</dbReference>
<dbReference type="RefSeq" id="WP_345713584.1">
    <property type="nucleotide sequence ID" value="NZ_BAABIL010000546.1"/>
</dbReference>
<dbReference type="PANTHER" id="PTHR47964">
    <property type="entry name" value="ATP-DEPENDENT DNA HELICASE HOMOLOG RECG, CHLOROPLASTIC"/>
    <property type="match status" value="1"/>
</dbReference>
<dbReference type="SUPFAM" id="SSF52540">
    <property type="entry name" value="P-loop containing nucleoside triphosphate hydrolases"/>
    <property type="match status" value="2"/>
</dbReference>
<comment type="caution">
    <text evidence="11">The sequence shown here is derived from an EMBL/GenBank/DDBJ whole genome shotgun (WGS) entry which is preliminary data.</text>
</comment>
<evidence type="ECO:0000313" key="11">
    <source>
        <dbReference type="EMBL" id="GAA4992185.1"/>
    </source>
</evidence>
<dbReference type="Pfam" id="PF00271">
    <property type="entry name" value="Helicase_C"/>
    <property type="match status" value="1"/>
</dbReference>
<keyword evidence="6" id="KW-0238">DNA-binding</keyword>
<evidence type="ECO:0000256" key="5">
    <source>
        <dbReference type="ARBA" id="ARBA00022840"/>
    </source>
</evidence>
<dbReference type="Pfam" id="PF19833">
    <property type="entry name" value="RecG_dom3_C"/>
    <property type="match status" value="1"/>
</dbReference>
<evidence type="ECO:0000256" key="7">
    <source>
        <dbReference type="ARBA" id="ARBA00023204"/>
    </source>
</evidence>
<evidence type="ECO:0000256" key="4">
    <source>
        <dbReference type="ARBA" id="ARBA00022806"/>
    </source>
</evidence>
<feature type="domain" description="Helicase C-terminal" evidence="10">
    <location>
        <begin position="494"/>
        <end position="665"/>
    </location>
</feature>
<evidence type="ECO:0000259" key="10">
    <source>
        <dbReference type="PROSITE" id="PS51194"/>
    </source>
</evidence>
<feature type="domain" description="Helicase ATP-binding" evidence="9">
    <location>
        <begin position="298"/>
        <end position="471"/>
    </location>
</feature>
<sequence>MVQAHGGAVAEDLDAPLAPRVGGTTAAKLAAELDLHTVRDLLWHLPRRYAERGQLTPIAGLQEGDDVTVVAQVQRVSGPRQMRSRRGAMLEVVVGDGRGELLLTFFAKGLGPLTHHARQLPVGTRALFAGKVQTYRRGAQRVLQLVHPEHRPLPEDAGEDAGEAFAAQPVPIYPATTKVRSWDVATSLAVVLSSLGEVDDAVPPAVARREGLPPAADALRWVHQPRTKEQYEQGLERFRYEEAFVLQTTLAQRRHAASRETAVPRTARPDGLLAALDARLPFELTAGQRAVGDQLAADLAGTHPMRRLLQGEVGSGKTLVALRAMLTVVDAGGQAALLAPTEVLAGQHLRSITTVLGDLALAGQLGAAERATRVVLLTGSMPARARREALLAAAGGEAGIVIGTHALLEEHVQFADLGLVVVDEQHRFGVEQRDALRAKASASPHLLVMTATPIPRTVAMTVFGDLETSVLRELPPGRAPISTHVVPLAQHPEWIERVFTRIAEEAAAGHQVYVVCPRIGGEESPPAPAEDGKRPPLAVEDVVAQVRAHPATAALRTEVLHGRLPAEEKEDVVRRFAAQQLDVVVATTVVEVGVDVPTATLMVIFDAERFGISQLHQLRGRVGRGGLPGTCLLVTEAAGSSRVVERLRAVEATTDGFELARVDLEQRREGDVLGAAQSGRRSSLRVLSVIDDVDLITRARADATAVVEADPELRGHPGLAAAIADRVGAEQRRFLERA</sequence>
<reference evidence="12" key="1">
    <citation type="journal article" date="2019" name="Int. J. Syst. Evol. Microbiol.">
        <title>The Global Catalogue of Microorganisms (GCM) 10K type strain sequencing project: providing services to taxonomists for standard genome sequencing and annotation.</title>
        <authorList>
            <consortium name="The Broad Institute Genomics Platform"/>
            <consortium name="The Broad Institute Genome Sequencing Center for Infectious Disease"/>
            <person name="Wu L."/>
            <person name="Ma J."/>
        </authorList>
    </citation>
    <scope>NUCLEOTIDE SEQUENCE [LARGE SCALE GENOMIC DNA]</scope>
    <source>
        <strain evidence="12">JCM 18126</strain>
    </source>
</reference>
<dbReference type="GO" id="GO:0004386">
    <property type="term" value="F:helicase activity"/>
    <property type="evidence" value="ECO:0007669"/>
    <property type="project" value="UniProtKB-KW"/>
</dbReference>